<gene>
    <name evidence="1" type="ORF">Tco_0628241</name>
</gene>
<comment type="caution">
    <text evidence="1">The sequence shown here is derived from an EMBL/GenBank/DDBJ whole genome shotgun (WGS) entry which is preliminary data.</text>
</comment>
<reference evidence="1" key="1">
    <citation type="journal article" date="2022" name="Int. J. Mol. Sci.">
        <title>Draft Genome of Tanacetum Coccineum: Genomic Comparison of Closely Related Tanacetum-Family Plants.</title>
        <authorList>
            <person name="Yamashiro T."/>
            <person name="Shiraishi A."/>
            <person name="Nakayama K."/>
            <person name="Satake H."/>
        </authorList>
    </citation>
    <scope>NUCLEOTIDE SEQUENCE</scope>
</reference>
<dbReference type="EMBL" id="BQNB010008831">
    <property type="protein sequence ID" value="GJS54879.1"/>
    <property type="molecule type" value="Genomic_DNA"/>
</dbReference>
<protein>
    <submittedName>
        <fullName evidence="1">Uncharacterized protein</fullName>
    </submittedName>
</protein>
<proteinExistence type="predicted"/>
<name>A0ABQ4WPR8_9ASTR</name>
<accession>A0ABQ4WPR8</accession>
<keyword evidence="2" id="KW-1185">Reference proteome</keyword>
<organism evidence="1 2">
    <name type="scientific">Tanacetum coccineum</name>
    <dbReference type="NCBI Taxonomy" id="301880"/>
    <lineage>
        <taxon>Eukaryota</taxon>
        <taxon>Viridiplantae</taxon>
        <taxon>Streptophyta</taxon>
        <taxon>Embryophyta</taxon>
        <taxon>Tracheophyta</taxon>
        <taxon>Spermatophyta</taxon>
        <taxon>Magnoliopsida</taxon>
        <taxon>eudicotyledons</taxon>
        <taxon>Gunneridae</taxon>
        <taxon>Pentapetalae</taxon>
        <taxon>asterids</taxon>
        <taxon>campanulids</taxon>
        <taxon>Asterales</taxon>
        <taxon>Asteraceae</taxon>
        <taxon>Asteroideae</taxon>
        <taxon>Anthemideae</taxon>
        <taxon>Anthemidinae</taxon>
        <taxon>Tanacetum</taxon>
    </lineage>
</organism>
<evidence type="ECO:0000313" key="2">
    <source>
        <dbReference type="Proteomes" id="UP001151760"/>
    </source>
</evidence>
<dbReference type="Proteomes" id="UP001151760">
    <property type="component" value="Unassembled WGS sequence"/>
</dbReference>
<reference evidence="1" key="2">
    <citation type="submission" date="2022-01" db="EMBL/GenBank/DDBJ databases">
        <authorList>
            <person name="Yamashiro T."/>
            <person name="Shiraishi A."/>
            <person name="Satake H."/>
            <person name="Nakayama K."/>
        </authorList>
    </citation>
    <scope>NUCLEOTIDE SEQUENCE</scope>
</reference>
<sequence length="132" mass="14562">MASFDYRLNPLYAIKECSSCGALYTRNCGCSKGSLEDKILVPKSPQNCATCGNPVDGLYCQSCAFVRKCLNEGWYTIHDENEILNTSESSNDNTNIVSAPQELFVSIKTPVKILHEVLHTLTIIVVTSVVIR</sequence>
<evidence type="ECO:0000313" key="1">
    <source>
        <dbReference type="EMBL" id="GJS54879.1"/>
    </source>
</evidence>